<feature type="region of interest" description="Disordered" evidence="5">
    <location>
        <begin position="1"/>
        <end position="83"/>
    </location>
</feature>
<gene>
    <name evidence="6" type="ORF">AB675_3199</name>
</gene>
<feature type="compositionally biased region" description="Acidic residues" evidence="5">
    <location>
        <begin position="289"/>
        <end position="304"/>
    </location>
</feature>
<feature type="compositionally biased region" description="Low complexity" evidence="5">
    <location>
        <begin position="1"/>
        <end position="30"/>
    </location>
</feature>
<dbReference type="RefSeq" id="XP_017997838.1">
    <property type="nucleotide sequence ID" value="XM_018143228.1"/>
</dbReference>
<dbReference type="GeneID" id="28735108"/>
<dbReference type="GO" id="GO:0005634">
    <property type="term" value="C:nucleus"/>
    <property type="evidence" value="ECO:0007669"/>
    <property type="project" value="UniProtKB-SubCell"/>
</dbReference>
<name>A0A0N1H7Y9_9EURO</name>
<evidence type="ECO:0000256" key="4">
    <source>
        <dbReference type="ARBA" id="ARBA00023242"/>
    </source>
</evidence>
<dbReference type="Pfam" id="PF05997">
    <property type="entry name" value="Nop52"/>
    <property type="match status" value="1"/>
</dbReference>
<evidence type="ECO:0000256" key="3">
    <source>
        <dbReference type="ARBA" id="ARBA00022552"/>
    </source>
</evidence>
<comment type="subcellular location">
    <subcellularLocation>
        <location evidence="1">Nucleus</location>
    </subcellularLocation>
</comment>
<evidence type="ECO:0000256" key="5">
    <source>
        <dbReference type="SAM" id="MobiDB-lite"/>
    </source>
</evidence>
<organism evidence="6 7">
    <name type="scientific">Cyphellophora attinorum</name>
    <dbReference type="NCBI Taxonomy" id="1664694"/>
    <lineage>
        <taxon>Eukaryota</taxon>
        <taxon>Fungi</taxon>
        <taxon>Dikarya</taxon>
        <taxon>Ascomycota</taxon>
        <taxon>Pezizomycotina</taxon>
        <taxon>Eurotiomycetes</taxon>
        <taxon>Chaetothyriomycetidae</taxon>
        <taxon>Chaetothyriales</taxon>
        <taxon>Cyphellophoraceae</taxon>
        <taxon>Cyphellophora</taxon>
    </lineage>
</organism>
<dbReference type="VEuPathDB" id="FungiDB:AB675_3199"/>
<proteinExistence type="inferred from homology"/>
<feature type="compositionally biased region" description="Acidic residues" evidence="5">
    <location>
        <begin position="161"/>
        <end position="179"/>
    </location>
</feature>
<evidence type="ECO:0000256" key="1">
    <source>
        <dbReference type="ARBA" id="ARBA00004123"/>
    </source>
</evidence>
<keyword evidence="3" id="KW-0698">rRNA processing</keyword>
<protein>
    <recommendedName>
        <fullName evidence="8">Ribosomal RNA-processing protein 1</fullName>
    </recommendedName>
</protein>
<evidence type="ECO:0000313" key="7">
    <source>
        <dbReference type="Proteomes" id="UP000038010"/>
    </source>
</evidence>
<feature type="region of interest" description="Disordered" evidence="5">
    <location>
        <begin position="286"/>
        <end position="306"/>
    </location>
</feature>
<dbReference type="PANTHER" id="PTHR13026:SF0">
    <property type="entry name" value="RIBOSOMAL RNA PROCESSING 1B"/>
    <property type="match status" value="1"/>
</dbReference>
<dbReference type="Proteomes" id="UP000038010">
    <property type="component" value="Unassembled WGS sequence"/>
</dbReference>
<dbReference type="AlphaFoldDB" id="A0A0N1H7Y9"/>
<evidence type="ECO:0000313" key="6">
    <source>
        <dbReference type="EMBL" id="KPI37875.1"/>
    </source>
</evidence>
<feature type="region of interest" description="Disordered" evidence="5">
    <location>
        <begin position="160"/>
        <end position="181"/>
    </location>
</feature>
<feature type="compositionally biased region" description="Polar residues" evidence="5">
    <location>
        <begin position="44"/>
        <end position="55"/>
    </location>
</feature>
<reference evidence="6 7" key="1">
    <citation type="submission" date="2015-06" db="EMBL/GenBank/DDBJ databases">
        <title>Draft genome of the ant-associated black yeast Phialophora attae CBS 131958.</title>
        <authorList>
            <person name="Moreno L.F."/>
            <person name="Stielow B.J."/>
            <person name="de Hoog S."/>
            <person name="Vicente V.A."/>
            <person name="Weiss V.A."/>
            <person name="de Vries M."/>
            <person name="Cruz L.M."/>
            <person name="Souza E.M."/>
        </authorList>
    </citation>
    <scope>NUCLEOTIDE SEQUENCE [LARGE SCALE GENOMIC DNA]</scope>
    <source>
        <strain evidence="6 7">CBS 131958</strain>
    </source>
</reference>
<dbReference type="OrthoDB" id="2019504at2759"/>
<feature type="compositionally biased region" description="Polar residues" evidence="5">
    <location>
        <begin position="64"/>
        <end position="83"/>
    </location>
</feature>
<dbReference type="EMBL" id="LFJN01000021">
    <property type="protein sequence ID" value="KPI37875.1"/>
    <property type="molecule type" value="Genomic_DNA"/>
</dbReference>
<dbReference type="InterPro" id="IPR010301">
    <property type="entry name" value="RRP1"/>
</dbReference>
<comment type="similarity">
    <text evidence="2">Belongs to the RRP1 family.</text>
</comment>
<accession>A0A0N1H7Y9</accession>
<dbReference type="GO" id="GO:0006364">
    <property type="term" value="P:rRNA processing"/>
    <property type="evidence" value="ECO:0007669"/>
    <property type="project" value="UniProtKB-KW"/>
</dbReference>
<sequence length="363" mass="40580">MLNLKQSKVSKPPSSKTKVKSPSKASSKSKYNPTSASLDKALANITSTDEIQAPTTKAEARPVTSKSSTKTRSIPKQDQPPQQLTDILRQLASSEPSLRRFALTQVLTLLNQQNFTSTELQQIWRALYIALYMHDSKSAVSVQNLARTLAGTLRTVYERDSLDDEASEDDKGEEPDYSDDFPQSAAWANAFWEELAREWPVIDQWRMNKVLMLVRFWISEGFAIVSEMAGLVSGDWEEATVDDDLWGNFIADIVALPLEATRKLPDGLRMHVLDVWGDELERINQAGKEDEESGSTDAAEEEDHEERRRSLVAMLLMPVRELSIFRNGGSGDGDSVPNMPKNVRVRAKEVLKNHGAVFDPPFG</sequence>
<dbReference type="STRING" id="1664694.A0A0N1H7Y9"/>
<keyword evidence="4" id="KW-0539">Nucleus</keyword>
<keyword evidence="7" id="KW-1185">Reference proteome</keyword>
<evidence type="ECO:0000256" key="2">
    <source>
        <dbReference type="ARBA" id="ARBA00006374"/>
    </source>
</evidence>
<dbReference type="PANTHER" id="PTHR13026">
    <property type="entry name" value="NNP-1 PROTEIN NOVEL NUCLEAR PROTEIN 1 NOP52"/>
    <property type="match status" value="1"/>
</dbReference>
<dbReference type="GO" id="GO:0030688">
    <property type="term" value="C:preribosome, small subunit precursor"/>
    <property type="evidence" value="ECO:0007669"/>
    <property type="project" value="InterPro"/>
</dbReference>
<comment type="caution">
    <text evidence="6">The sequence shown here is derived from an EMBL/GenBank/DDBJ whole genome shotgun (WGS) entry which is preliminary data.</text>
</comment>
<evidence type="ECO:0008006" key="8">
    <source>
        <dbReference type="Google" id="ProtNLM"/>
    </source>
</evidence>